<organism evidence="7 8">
    <name type="scientific">Strongyloides venezuelensis</name>
    <name type="common">Threadworm</name>
    <dbReference type="NCBI Taxonomy" id="75913"/>
    <lineage>
        <taxon>Eukaryota</taxon>
        <taxon>Metazoa</taxon>
        <taxon>Ecdysozoa</taxon>
        <taxon>Nematoda</taxon>
        <taxon>Chromadorea</taxon>
        <taxon>Rhabditida</taxon>
        <taxon>Tylenchina</taxon>
        <taxon>Panagrolaimomorpha</taxon>
        <taxon>Strongyloidoidea</taxon>
        <taxon>Strongyloididae</taxon>
        <taxon>Strongyloides</taxon>
    </lineage>
</organism>
<dbReference type="SUPFAM" id="SSF56112">
    <property type="entry name" value="Protein kinase-like (PK-like)"/>
    <property type="match status" value="1"/>
</dbReference>
<sequence>MYFITRKLCGDTLACILKLLKVLDEASRKFVVSEIARGISYLHEKWIIHRDIRLGIIFLTEDMDAKKGDIGIAIKYMYTMERIEKASMTPNCLSSEPLIRMGIRFVLRYGHSELHCIKRLLNVILSTMCLILRSIR</sequence>
<dbReference type="InterPro" id="IPR000719">
    <property type="entry name" value="Prot_kinase_dom"/>
</dbReference>
<evidence type="ECO:0000313" key="8">
    <source>
        <dbReference type="WBParaSite" id="SVE_1624200.1"/>
    </source>
</evidence>
<protein>
    <submittedName>
        <fullName evidence="8">Serine/threonine-protein kinase polo (inferred by orthology to a D. melanogaster protein)</fullName>
    </submittedName>
</protein>
<dbReference type="AlphaFoldDB" id="A0A0K0FV77"/>
<evidence type="ECO:0000259" key="6">
    <source>
        <dbReference type="PROSITE" id="PS50011"/>
    </source>
</evidence>
<keyword evidence="4" id="KW-0418">Kinase</keyword>
<dbReference type="Pfam" id="PF00069">
    <property type="entry name" value="Pkinase"/>
    <property type="match status" value="1"/>
</dbReference>
<dbReference type="STRING" id="75913.A0A0K0FV77"/>
<keyword evidence="2" id="KW-0808">Transferase</keyword>
<evidence type="ECO:0000313" key="7">
    <source>
        <dbReference type="Proteomes" id="UP000035680"/>
    </source>
</evidence>
<dbReference type="PANTHER" id="PTHR24345:SF0">
    <property type="entry name" value="CELL CYCLE SERINE_THREONINE-PROTEIN KINASE CDC5_MSD2"/>
    <property type="match status" value="1"/>
</dbReference>
<dbReference type="GO" id="GO:0000776">
    <property type="term" value="C:kinetochore"/>
    <property type="evidence" value="ECO:0007669"/>
    <property type="project" value="TreeGrafter"/>
</dbReference>
<keyword evidence="5" id="KW-0067">ATP-binding</keyword>
<proteinExistence type="predicted"/>
<dbReference type="Proteomes" id="UP000035680">
    <property type="component" value="Unassembled WGS sequence"/>
</dbReference>
<evidence type="ECO:0000256" key="4">
    <source>
        <dbReference type="ARBA" id="ARBA00022777"/>
    </source>
</evidence>
<keyword evidence="3" id="KW-0547">Nucleotide-binding</keyword>
<dbReference type="GO" id="GO:0005634">
    <property type="term" value="C:nucleus"/>
    <property type="evidence" value="ECO:0007669"/>
    <property type="project" value="TreeGrafter"/>
</dbReference>
<keyword evidence="7" id="KW-1185">Reference proteome</keyword>
<dbReference type="PROSITE" id="PS50011">
    <property type="entry name" value="PROTEIN_KINASE_DOM"/>
    <property type="match status" value="1"/>
</dbReference>
<reference evidence="7" key="1">
    <citation type="submission" date="2014-07" db="EMBL/GenBank/DDBJ databases">
        <authorList>
            <person name="Martin A.A"/>
            <person name="De Silva N."/>
        </authorList>
    </citation>
    <scope>NUCLEOTIDE SEQUENCE</scope>
</reference>
<dbReference type="Gene3D" id="1.10.510.10">
    <property type="entry name" value="Transferase(Phosphotransferase) domain 1"/>
    <property type="match status" value="1"/>
</dbReference>
<evidence type="ECO:0000256" key="5">
    <source>
        <dbReference type="ARBA" id="ARBA00022840"/>
    </source>
</evidence>
<dbReference type="WBParaSite" id="SVE_1624200.1">
    <property type="protein sequence ID" value="SVE_1624200.1"/>
    <property type="gene ID" value="SVE_1624200"/>
</dbReference>
<dbReference type="PANTHER" id="PTHR24345">
    <property type="entry name" value="SERINE/THREONINE-PROTEIN KINASE PLK"/>
    <property type="match status" value="1"/>
</dbReference>
<evidence type="ECO:0000256" key="3">
    <source>
        <dbReference type="ARBA" id="ARBA00022741"/>
    </source>
</evidence>
<evidence type="ECO:0000256" key="1">
    <source>
        <dbReference type="ARBA" id="ARBA00022527"/>
    </source>
</evidence>
<name>A0A0K0FV77_STRVS</name>
<dbReference type="GO" id="GO:0004674">
    <property type="term" value="F:protein serine/threonine kinase activity"/>
    <property type="evidence" value="ECO:0007669"/>
    <property type="project" value="UniProtKB-KW"/>
</dbReference>
<reference evidence="8" key="2">
    <citation type="submission" date="2015-08" db="UniProtKB">
        <authorList>
            <consortium name="WormBaseParasite"/>
        </authorList>
    </citation>
    <scope>IDENTIFICATION</scope>
</reference>
<dbReference type="GO" id="GO:0005737">
    <property type="term" value="C:cytoplasm"/>
    <property type="evidence" value="ECO:0007669"/>
    <property type="project" value="TreeGrafter"/>
</dbReference>
<evidence type="ECO:0000256" key="2">
    <source>
        <dbReference type="ARBA" id="ARBA00022679"/>
    </source>
</evidence>
<feature type="domain" description="Protein kinase" evidence="6">
    <location>
        <begin position="1"/>
        <end position="136"/>
    </location>
</feature>
<dbReference type="GO" id="GO:0005524">
    <property type="term" value="F:ATP binding"/>
    <property type="evidence" value="ECO:0007669"/>
    <property type="project" value="UniProtKB-KW"/>
</dbReference>
<dbReference type="InterPro" id="IPR011009">
    <property type="entry name" value="Kinase-like_dom_sf"/>
</dbReference>
<keyword evidence="1" id="KW-0723">Serine/threonine-protein kinase</keyword>
<dbReference type="GO" id="GO:0007052">
    <property type="term" value="P:mitotic spindle organization"/>
    <property type="evidence" value="ECO:0007669"/>
    <property type="project" value="TreeGrafter"/>
</dbReference>
<accession>A0A0K0FV77</accession>
<dbReference type="GO" id="GO:0000922">
    <property type="term" value="C:spindle pole"/>
    <property type="evidence" value="ECO:0007669"/>
    <property type="project" value="TreeGrafter"/>
</dbReference>